<organism evidence="1 2">
    <name type="scientific">Puccinia sorghi</name>
    <dbReference type="NCBI Taxonomy" id="27349"/>
    <lineage>
        <taxon>Eukaryota</taxon>
        <taxon>Fungi</taxon>
        <taxon>Dikarya</taxon>
        <taxon>Basidiomycota</taxon>
        <taxon>Pucciniomycotina</taxon>
        <taxon>Pucciniomycetes</taxon>
        <taxon>Pucciniales</taxon>
        <taxon>Pucciniaceae</taxon>
        <taxon>Puccinia</taxon>
    </lineage>
</organism>
<name>A0A0L6V622_9BASI</name>
<keyword evidence="2" id="KW-1185">Reference proteome</keyword>
<sequence>MGFVFIPKIFNTLGYTFSNQSIIQWMHLYEVTQAVICNTDDYEACGSQKPPGNPKQSGVLWQNANGLNKCDSCRQFFCFLKVISSTAVHVTSFV</sequence>
<gene>
    <name evidence="1" type="ORF">VP01_2455g4</name>
</gene>
<reference evidence="1 2" key="1">
    <citation type="submission" date="2015-08" db="EMBL/GenBank/DDBJ databases">
        <title>Next Generation Sequencing and Analysis of the Genome of Puccinia sorghi L Schw, the Causal Agent of Maize Common Rust.</title>
        <authorList>
            <person name="Rochi L."/>
            <person name="Burguener G."/>
            <person name="Darino M."/>
            <person name="Turjanski A."/>
            <person name="Kreff E."/>
            <person name="Dieguez M.J."/>
            <person name="Sacco F."/>
        </authorList>
    </citation>
    <scope>NUCLEOTIDE SEQUENCE [LARGE SCALE GENOMIC DNA]</scope>
    <source>
        <strain evidence="1 2">RO10H11247</strain>
    </source>
</reference>
<evidence type="ECO:0000313" key="2">
    <source>
        <dbReference type="Proteomes" id="UP000037035"/>
    </source>
</evidence>
<dbReference type="Proteomes" id="UP000037035">
    <property type="component" value="Unassembled WGS sequence"/>
</dbReference>
<dbReference type="VEuPathDB" id="FungiDB:VP01_2455g4"/>
<protein>
    <submittedName>
        <fullName evidence="1">Uncharacterized protein</fullName>
    </submittedName>
</protein>
<dbReference type="AlphaFoldDB" id="A0A0L6V622"/>
<dbReference type="EMBL" id="LAVV01007342">
    <property type="protein sequence ID" value="KNZ56246.1"/>
    <property type="molecule type" value="Genomic_DNA"/>
</dbReference>
<evidence type="ECO:0000313" key="1">
    <source>
        <dbReference type="EMBL" id="KNZ56246.1"/>
    </source>
</evidence>
<accession>A0A0L6V622</accession>
<comment type="caution">
    <text evidence="1">The sequence shown here is derived from an EMBL/GenBank/DDBJ whole genome shotgun (WGS) entry which is preliminary data.</text>
</comment>
<proteinExistence type="predicted"/>